<dbReference type="GO" id="GO:0016020">
    <property type="term" value="C:membrane"/>
    <property type="evidence" value="ECO:0007669"/>
    <property type="project" value="UniProtKB-SubCell"/>
</dbReference>
<evidence type="ECO:0000313" key="5">
    <source>
        <dbReference type="Proteomes" id="UP000807159"/>
    </source>
</evidence>
<keyword evidence="2 3" id="KW-0472">Membrane</keyword>
<comment type="subcellular location">
    <subcellularLocation>
        <location evidence="2">Membrane</location>
    </subcellularLocation>
</comment>
<keyword evidence="3" id="KW-1133">Transmembrane helix</keyword>
<dbReference type="EMBL" id="JACEGQ020000006">
    <property type="protein sequence ID" value="KAH8504498.1"/>
    <property type="molecule type" value="Genomic_DNA"/>
</dbReference>
<dbReference type="GO" id="GO:0019722">
    <property type="term" value="P:calcium-mediated signaling"/>
    <property type="evidence" value="ECO:0007669"/>
    <property type="project" value="UniProtKB-UniRule"/>
</dbReference>
<evidence type="ECO:0000256" key="1">
    <source>
        <dbReference type="ARBA" id="ARBA00022737"/>
    </source>
</evidence>
<dbReference type="InterPro" id="IPR011992">
    <property type="entry name" value="EF-hand-dom_pair"/>
</dbReference>
<keyword evidence="2" id="KW-0479">Metal-binding</keyword>
<dbReference type="GO" id="GO:0019900">
    <property type="term" value="F:kinase binding"/>
    <property type="evidence" value="ECO:0007669"/>
    <property type="project" value="UniProtKB-UniRule"/>
</dbReference>
<dbReference type="SUPFAM" id="SSF47473">
    <property type="entry name" value="EF-hand"/>
    <property type="match status" value="1"/>
</dbReference>
<name>A0A8T2YH83_POPDE</name>
<keyword evidence="3" id="KW-0812">Transmembrane</keyword>
<protein>
    <recommendedName>
        <fullName evidence="2">Calcineurin B-like protein</fullName>
    </recommendedName>
</protein>
<keyword evidence="1 2" id="KW-0677">Repeat</keyword>
<comment type="caution">
    <text evidence="4">The sequence shown here is derived from an EMBL/GenBank/DDBJ whole genome shotgun (WGS) entry which is preliminary data.</text>
</comment>
<organism evidence="4 5">
    <name type="scientific">Populus deltoides</name>
    <name type="common">Eastern poplar</name>
    <name type="synonym">Eastern cottonwood</name>
    <dbReference type="NCBI Taxonomy" id="3696"/>
    <lineage>
        <taxon>Eukaryota</taxon>
        <taxon>Viridiplantae</taxon>
        <taxon>Streptophyta</taxon>
        <taxon>Embryophyta</taxon>
        <taxon>Tracheophyta</taxon>
        <taxon>Spermatophyta</taxon>
        <taxon>Magnoliopsida</taxon>
        <taxon>eudicotyledons</taxon>
        <taxon>Gunneridae</taxon>
        <taxon>Pentapetalae</taxon>
        <taxon>rosids</taxon>
        <taxon>fabids</taxon>
        <taxon>Malpighiales</taxon>
        <taxon>Salicaceae</taxon>
        <taxon>Saliceae</taxon>
        <taxon>Populus</taxon>
    </lineage>
</organism>
<comment type="subunit">
    <text evidence="2">Homodimer. Interacts with CIPK.</text>
</comment>
<feature type="transmembrane region" description="Helical" evidence="3">
    <location>
        <begin position="20"/>
        <end position="45"/>
    </location>
</feature>
<dbReference type="PANTHER" id="PTHR23056">
    <property type="entry name" value="CALCINEURIN B"/>
    <property type="match status" value="1"/>
</dbReference>
<dbReference type="AlphaFoldDB" id="A0A8T2YH83"/>
<evidence type="ECO:0000313" key="4">
    <source>
        <dbReference type="EMBL" id="KAH8504498.1"/>
    </source>
</evidence>
<sequence length="158" mass="18121">MDFNNNNSSRAPRLSSLTIGERICAACIPFAAIIEIFILAVGNCFEWRPSVNRNRCGFLNIARLADGSRFTVNEVEALYELYKKLSNSIIKDGLIHKEELQLALFQAPHGENLFLDRVMNLEQLLLRPHFYCFSWSNKCKKDFDTSNRNIELAFVDLS</sequence>
<dbReference type="InterPro" id="IPR045198">
    <property type="entry name" value="CNBL1-10"/>
</dbReference>
<dbReference type="PANTHER" id="PTHR23056:SF26">
    <property type="entry name" value="CALCINEURIN B-LIKE PROTEIN 10"/>
    <property type="match status" value="1"/>
</dbReference>
<comment type="similarity">
    <text evidence="2">Belongs to the calcineurin regulatory subunit family.</text>
</comment>
<evidence type="ECO:0000256" key="2">
    <source>
        <dbReference type="RuleBase" id="RU369080"/>
    </source>
</evidence>
<dbReference type="Proteomes" id="UP000807159">
    <property type="component" value="Chromosome 6"/>
</dbReference>
<dbReference type="GO" id="GO:0005509">
    <property type="term" value="F:calcium ion binding"/>
    <property type="evidence" value="ECO:0007669"/>
    <property type="project" value="UniProtKB-UniRule"/>
</dbReference>
<dbReference type="Gene3D" id="1.10.238.10">
    <property type="entry name" value="EF-hand"/>
    <property type="match status" value="1"/>
</dbReference>
<keyword evidence="2" id="KW-0106">Calcium</keyword>
<accession>A0A8T2YH83</accession>
<keyword evidence="5" id="KW-1185">Reference proteome</keyword>
<comment type="function">
    <text evidence="2">Acts as a calcium sensor. CBL proteins interact with CIPK serine-threonine protein kinases. Binding of a CBL protein to the regulatory NAF domain of a CIPK protein lead to the activation of the kinase in a calcium-dependent manner.</text>
</comment>
<evidence type="ECO:0000256" key="3">
    <source>
        <dbReference type="SAM" id="Phobius"/>
    </source>
</evidence>
<gene>
    <name evidence="4" type="ORF">H0E87_011949</name>
</gene>
<proteinExistence type="inferred from homology"/>
<reference evidence="4" key="1">
    <citation type="journal article" date="2021" name="J. Hered.">
        <title>Genome Assembly of Salicaceae Populus deltoides (Eastern Cottonwood) I-69 Based on Nanopore Sequencing and Hi-C Technologies.</title>
        <authorList>
            <person name="Bai S."/>
            <person name="Wu H."/>
            <person name="Zhang J."/>
            <person name="Pan Z."/>
            <person name="Zhao W."/>
            <person name="Li Z."/>
            <person name="Tong C."/>
        </authorList>
    </citation>
    <scope>NUCLEOTIDE SEQUENCE</scope>
    <source>
        <tissue evidence="4">Leaf</tissue>
    </source>
</reference>